<dbReference type="Proteomes" id="UP001162501">
    <property type="component" value="Chromosome 1"/>
</dbReference>
<gene>
    <name evidence="1" type="ORF">MRATA1EN3_LOCUS1527</name>
</gene>
<reference evidence="1" key="1">
    <citation type="submission" date="2023-05" db="EMBL/GenBank/DDBJ databases">
        <authorList>
            <consortium name="ELIXIR-Norway"/>
        </authorList>
    </citation>
    <scope>NUCLEOTIDE SEQUENCE</scope>
</reference>
<evidence type="ECO:0000313" key="1">
    <source>
        <dbReference type="EMBL" id="CAI9690314.1"/>
    </source>
</evidence>
<protein>
    <submittedName>
        <fullName evidence="1">Uncharacterized protein</fullName>
    </submittedName>
</protein>
<name>A0ACB0DPV6_RANTA</name>
<organism evidence="1 2">
    <name type="scientific">Rangifer tarandus platyrhynchus</name>
    <name type="common">Svalbard reindeer</name>
    <dbReference type="NCBI Taxonomy" id="3082113"/>
    <lineage>
        <taxon>Eukaryota</taxon>
        <taxon>Metazoa</taxon>
        <taxon>Chordata</taxon>
        <taxon>Craniata</taxon>
        <taxon>Vertebrata</taxon>
        <taxon>Euteleostomi</taxon>
        <taxon>Mammalia</taxon>
        <taxon>Eutheria</taxon>
        <taxon>Laurasiatheria</taxon>
        <taxon>Artiodactyla</taxon>
        <taxon>Ruminantia</taxon>
        <taxon>Pecora</taxon>
        <taxon>Cervidae</taxon>
        <taxon>Odocoileinae</taxon>
        <taxon>Rangifer</taxon>
    </lineage>
</organism>
<sequence length="396" mass="43030">MAKSTSQRRREKTPVSPIRVARWMGRPHRFSRFDSKGGEAAELGHAQAPRGTCLSQCLPVTLDVRWPGVWSCCPMQVRSVASAITVWQSVFPGEFGGRQAWGEKLHPAPRDIGGPQGAPLSSGSLSKAGEVVVDLSLSDLSSFRKEENIEWSQDAFQLCPERLRFCLHAAGQLHEAKTSSSGKVWKHSLHGDWIYMHFSVSSVERQPPTPAIWNPSGFGINRTAGAPRMDFLPVMGTQHPWVLCSNFAKLTLYLQASLSQHLEGSEPPAERAASHTMETPHPRKEPQEPSCSATSGISSLALSLCAVLDIIIKQELGPREETVLDLGAEVVGTASALGKGPQTQRVDTALPSAHLPTRAPQQLIKQGVAMGTDIRQKTTQPKHWAPGPEEAVDECG</sequence>
<accession>A0ACB0DPV6</accession>
<evidence type="ECO:0000313" key="2">
    <source>
        <dbReference type="Proteomes" id="UP001162501"/>
    </source>
</evidence>
<proteinExistence type="predicted"/>
<dbReference type="EMBL" id="OX596085">
    <property type="protein sequence ID" value="CAI9690314.1"/>
    <property type="molecule type" value="Genomic_DNA"/>
</dbReference>